<keyword evidence="2" id="KW-0732">Signal</keyword>
<keyword evidence="1" id="KW-0472">Membrane</keyword>
<feature type="transmembrane region" description="Helical" evidence="1">
    <location>
        <begin position="205"/>
        <end position="232"/>
    </location>
</feature>
<dbReference type="WBParaSite" id="SPAL_0001671800.1">
    <property type="protein sequence ID" value="SPAL_0001671800.1"/>
    <property type="gene ID" value="SPAL_0001671800"/>
</dbReference>
<reference evidence="4" key="1">
    <citation type="submission" date="2017-02" db="UniProtKB">
        <authorList>
            <consortium name="WormBaseParasite"/>
        </authorList>
    </citation>
    <scope>IDENTIFICATION</scope>
</reference>
<evidence type="ECO:0000313" key="4">
    <source>
        <dbReference type="WBParaSite" id="SPAL_0001671800.1"/>
    </source>
</evidence>
<accession>A0A0N5CFT5</accession>
<keyword evidence="1" id="KW-0812">Transmembrane</keyword>
<keyword evidence="3" id="KW-1185">Reference proteome</keyword>
<protein>
    <submittedName>
        <fullName evidence="4">Uncharacterized protein</fullName>
    </submittedName>
</protein>
<evidence type="ECO:0000313" key="3">
    <source>
        <dbReference type="Proteomes" id="UP000046392"/>
    </source>
</evidence>
<dbReference type="AlphaFoldDB" id="A0A0N5CFT5"/>
<evidence type="ECO:0000256" key="2">
    <source>
        <dbReference type="SAM" id="SignalP"/>
    </source>
</evidence>
<keyword evidence="1" id="KW-1133">Transmembrane helix</keyword>
<proteinExistence type="predicted"/>
<feature type="signal peptide" evidence="2">
    <location>
        <begin position="1"/>
        <end position="19"/>
    </location>
</feature>
<name>A0A0N5CFT5_STREA</name>
<sequence length="278" mass="32061">MFTRFLLFFFLLILPYINCKIDITVCFTKIWKYGPSEGVKSPQWDNHPANTTVEVFFLSRVNSTHFNKSEGEELRNVVEMYLPIDSYQGMTYPCLSKTLDWPKTKEDEFKLKQILLHSTQKEEFAFSFIQVKYKNIKYEKLPFEGHVLTREDFLLIDTELGIEYVIPATPFMKNGILDGSKIVINTTPQETHSIKIGSLSFNNPLHFLSILSISVAAVCFVLFICMIILLICSCTQRTEKNKKLRMASMTIEREMIIKGMNEINKEGDDTSTGTDDEV</sequence>
<evidence type="ECO:0000256" key="1">
    <source>
        <dbReference type="SAM" id="Phobius"/>
    </source>
</evidence>
<organism evidence="3 4">
    <name type="scientific">Strongyloides papillosus</name>
    <name type="common">Intestinal threadworm</name>
    <dbReference type="NCBI Taxonomy" id="174720"/>
    <lineage>
        <taxon>Eukaryota</taxon>
        <taxon>Metazoa</taxon>
        <taxon>Ecdysozoa</taxon>
        <taxon>Nematoda</taxon>
        <taxon>Chromadorea</taxon>
        <taxon>Rhabditida</taxon>
        <taxon>Tylenchina</taxon>
        <taxon>Panagrolaimomorpha</taxon>
        <taxon>Strongyloidoidea</taxon>
        <taxon>Strongyloididae</taxon>
        <taxon>Strongyloides</taxon>
    </lineage>
</organism>
<dbReference type="Proteomes" id="UP000046392">
    <property type="component" value="Unplaced"/>
</dbReference>
<feature type="chain" id="PRO_5005895814" evidence="2">
    <location>
        <begin position="20"/>
        <end position="278"/>
    </location>
</feature>